<feature type="domain" description="RRM" evidence="10">
    <location>
        <begin position="1142"/>
        <end position="1220"/>
    </location>
</feature>
<evidence type="ECO:0000256" key="3">
    <source>
        <dbReference type="ARBA" id="ARBA00022490"/>
    </source>
</evidence>
<dbReference type="SUPFAM" id="SSF63570">
    <property type="entry name" value="PABC (PABP) domain"/>
    <property type="match status" value="2"/>
</dbReference>
<dbReference type="PROSITE" id="PS50102">
    <property type="entry name" value="RRM"/>
    <property type="match status" value="9"/>
</dbReference>
<keyword evidence="3" id="KW-0963">Cytoplasm</keyword>
<keyword evidence="13" id="KW-1185">Reference proteome</keyword>
<dbReference type="SMART" id="SM00360">
    <property type="entry name" value="RRM"/>
    <property type="match status" value="9"/>
</dbReference>
<dbReference type="Gene3D" id="2.60.40.1730">
    <property type="entry name" value="tricorn interacting facor f3 domain"/>
    <property type="match status" value="1"/>
</dbReference>
<dbReference type="InterPro" id="IPR042097">
    <property type="entry name" value="Aminopeptidase_N-like_N_sf"/>
</dbReference>
<dbReference type="InterPro" id="IPR000504">
    <property type="entry name" value="RRM_dom"/>
</dbReference>
<feature type="domain" description="RRM" evidence="10">
    <location>
        <begin position="1049"/>
        <end position="1126"/>
    </location>
</feature>
<name>A0A4S2JPU5_9HYME</name>
<dbReference type="Gene3D" id="3.30.2010.30">
    <property type="match status" value="1"/>
</dbReference>
<dbReference type="InterPro" id="IPR034364">
    <property type="entry name" value="PABP_RRM1"/>
</dbReference>
<dbReference type="GO" id="GO:0010628">
    <property type="term" value="P:positive regulation of gene expression"/>
    <property type="evidence" value="ECO:0007669"/>
    <property type="project" value="UniProtKB-ARBA"/>
</dbReference>
<dbReference type="PANTHER" id="PTHR24012">
    <property type="entry name" value="RNA BINDING PROTEIN"/>
    <property type="match status" value="1"/>
</dbReference>
<dbReference type="Proteomes" id="UP000310200">
    <property type="component" value="Unassembled WGS sequence"/>
</dbReference>
<sequence>MNSGTLNNFRTSLYVLNLHVDVTETMLDKIFSTVGHVRLIKVFRNKNTNTSLGYAYVDFKYWLEAKLAIDIINFCIINGRPIHIMWDEDFPTLTKFDDKNVSITNLDKKIDHQALYDTFSAFGKIVTCKVEKSESKGTSKGYVHFETKEAADKSIEEINKMLRSGRKVYVGKFIPRMERRKDLDEKADVSLFPNFHFDEDMSLTDKLNYVQDDYKPQNADQECQVAVAQLEIYRDIMFAERNTDLQAVGGVRLSRFRTSFHRGYTRRVEDIHVRTRRVEDIHVRSEESLQFHLGNWFTPLTGPHLEPGAAARSEQSLQFHLGHWFTPLTGPHSEPGAAARSVNRRATAKLTKANAKRVPYRLQNTRACATPHMRQKSSNLPTLLTGKIIGILQKMRLRRQQTFTYWSTWNPRRPNSTKPWPYYCGVSTYQAKQSHKKKYMYIRLMFSRCNDWLMKKLARVTHTHLELKVDFDQKVLEGKAILNIVKKYENCEKGTIFLDSCNLDIIKVTDSNTGLPLCYDIGLNCSCGNIFKIELPGKHVLLHKIEIEYRTSEHSHALIWLTPEQTADGKHPFLLSNTKYTYARAMFPCQDTPSVKTTYSAEISTPKDFRVIMSAKLRNIIHTQDQIVYEFFQRSLTPAYGVVIAVGSLKAVRNGPRINVYAESKFIDESRTTFDENFERMVEIADELYGLFLDKQNICVLPPTISPKYFTIQCRNMIFVSPSLLRGDISLISSLAQQIAHLWTEHFVVNYDHMWLSKSIGYKDIDILQNLIPRLGNISPNYLMERVPYEVGCMLLEKLQHELGGPLIFDRYLKLYLYTFLHRSINTQDWIRHLTDYCTNFCPTNKMVTSFDWSIYFFYTEPLIPDISITALETACFNLAEEWIRSDDNAKNIPRKFIEVTSYSDIEKIELLKYLYDSSVGLTVIKMNLMSNFYESHGHTYEIRYPTAAAMNPGAPNYPMASLYVGNLHTDITEAMLFEKFSTAGPVLSIRVCRDMITRRSLGYAYVNFQQPADAERALDTMNFDNIKGRPIRIMWSQRDPSLRKSGVGNVFIKNLDKNIDNKAMYDTFSAFGNILSCKVTQDESGASKGYGFVHFETEEAANKSIEKVNGMLLNGKKVYVGKFIPRKERQKELGEKAKLFTNVYVKNFGEDMSDDKLKDMFEKYGTITSHKVMIKDDGKSRGFGFVAFEDPNSAEQAVMELNGKEIAEGKLMYVGRAQKKAERQQELKRKFEQLKIERLNRYQGVNLYVKNLDDTIDDERLRKEFTPFGTITSAKVMMEEGRSKGFGFVCFSQPEEATKAVTEMNGRIVGSKPLYVALAQRKEDRKAHLASQYMQRMANMRMQQMGQIFHQPGNTSSYFVPTLPQPQRFYGPAQMAQIRATPRWPAQPNQVRPNAQTGNSGFASMQAAPFRAAPRAPAAQAGALRNNMSARPITGLQAVGGANMQSRSLTGPAVGVSPGQSRPTNYKYTANMRNPPQAAMAPFAPNPTAQPAVHIQGQEPLTASMLAAAPPQEQKQMLGERLFPLIQHMHPQLTGKITGMLLEIDNSELLHMLEHKESLKAKVEEAVAVLQAHQAKQAEERSTSQCEPSTSSKETGPKDPSTQQAREKQDSPDTHEAEAKKTERALDTMNFDMIKGRPIRIMWSQRDPSLRKSGVGNVFIKNLDKNIDNKAMYDTFSAFGNILSCKVAQDETGASKGYGFVHFETEEAANKSIDKVYVGKFIPRKEREKELGEKAKLFTNVYVKNFGEDMNDEKLKEMFEQYGTITSHKVMSKDDGKSRGFGFVAFEDPDAAEQAVMELNGKEIAEGKFMYVGRAQKKAERQQELKRKFEQLKIERLNRYQGVNLYVKNLDDTIDDERLRKEFMPFGTITSAKVMMEEGRSKGFGFVCFSQPEEATKAVTEMNGRIVGSKPLYVALAQRKEDRKAHLASQYMQRMANVRMQQMGQIFQPSNAGSYFVPTLPQPQRFYGPAQMAQIRATPRWPAQPNQVRPNAQTGTSGFASMQAAPFRAAPRAPAAQATLRNSMSARPITGQQTIGGANMQNRSMTGPAVGVSPGQSRPSNYKYTANMRNPPQVAMTLPAPSGPSVQQAVHIQGQEPLTASMLAAAPPQEQKQMLGERLFPLIQCMYPQLTGKITGMLLEIDNSELLHMLEHSESLKAKVEEAVAVLQAHQAKQAVAPKKE</sequence>
<evidence type="ECO:0000256" key="5">
    <source>
        <dbReference type="ARBA" id="ARBA00022884"/>
    </source>
</evidence>
<dbReference type="Gene3D" id="1.10.1900.10">
    <property type="entry name" value="c-terminal domain of poly(a) binding protein"/>
    <property type="match status" value="2"/>
</dbReference>
<feature type="domain" description="PABC" evidence="11">
    <location>
        <begin position="1499"/>
        <end position="1576"/>
    </location>
</feature>
<dbReference type="PROSITE" id="PS51309">
    <property type="entry name" value="PABC"/>
    <property type="match status" value="2"/>
</dbReference>
<feature type="compositionally biased region" description="Basic and acidic residues" evidence="9">
    <location>
        <begin position="1606"/>
        <end position="1627"/>
    </location>
</feature>
<evidence type="ECO:0000256" key="7">
    <source>
        <dbReference type="ARBA" id="ARBA00066197"/>
    </source>
</evidence>
<comment type="function">
    <text evidence="6">Binds and protects the poly(A) tail of mRNA with or without an AU-rich element (ARE) and prevents mRNA deadenylation. Stimulates the translation of mRNAs to which it is bound during early development.</text>
</comment>
<evidence type="ECO:0008006" key="14">
    <source>
        <dbReference type="Google" id="ProtNLM"/>
    </source>
</evidence>
<dbReference type="InterPro" id="IPR036053">
    <property type="entry name" value="PABP-dom"/>
</dbReference>
<feature type="domain" description="RRM" evidence="10">
    <location>
        <begin position="961"/>
        <end position="1039"/>
    </location>
</feature>
<dbReference type="FunFam" id="3.30.70.330:FF:000042">
    <property type="entry name" value="Polyadenylate-binding protein"/>
    <property type="match status" value="2"/>
</dbReference>
<reference evidence="12 13" key="1">
    <citation type="journal article" date="2019" name="Philos. Trans. R. Soc. Lond., B, Biol. Sci.">
        <title>Ant behaviour and brain gene expression of defending hosts depend on the ecological success of the intruding social parasite.</title>
        <authorList>
            <person name="Kaur R."/>
            <person name="Stoldt M."/>
            <person name="Jongepier E."/>
            <person name="Feldmeyer B."/>
            <person name="Menzel F."/>
            <person name="Bornberg-Bauer E."/>
            <person name="Foitzik S."/>
        </authorList>
    </citation>
    <scope>NUCLEOTIDE SEQUENCE [LARGE SCALE GENOMIC DNA]</scope>
    <source>
        <tissue evidence="12">Whole body</tissue>
    </source>
</reference>
<comment type="caution">
    <text evidence="12">The sequence shown here is derived from an EMBL/GenBank/DDBJ whole genome shotgun (WGS) entry which is preliminary data.</text>
</comment>
<dbReference type="FunFam" id="3.30.70.330:FF:000021">
    <property type="entry name" value="Polyadenylate-binding protein"/>
    <property type="match status" value="1"/>
</dbReference>
<gene>
    <name evidence="12" type="ORF">DBV15_04654</name>
</gene>
<dbReference type="FunFam" id="3.30.70.330:FF:000003">
    <property type="entry name" value="Polyadenylate-binding protein"/>
    <property type="match status" value="1"/>
</dbReference>
<evidence type="ECO:0000313" key="13">
    <source>
        <dbReference type="Proteomes" id="UP000310200"/>
    </source>
</evidence>
<dbReference type="CDD" id="cd12381">
    <property type="entry name" value="RRM4_I_PABPs"/>
    <property type="match status" value="2"/>
</dbReference>
<dbReference type="InterPro" id="IPR003954">
    <property type="entry name" value="RRM_euk-type"/>
</dbReference>
<keyword evidence="5 8" id="KW-0694">RNA-binding</keyword>
<comment type="similarity">
    <text evidence="2">Belongs to the polyadenylate-binding protein type-1 family.</text>
</comment>
<dbReference type="InterPro" id="IPR002004">
    <property type="entry name" value="PABP_HYD_C"/>
</dbReference>
<feature type="domain" description="RRM" evidence="10">
    <location>
        <begin position="1844"/>
        <end position="1920"/>
    </location>
</feature>
<dbReference type="FunFam" id="3.30.70.330:FF:000817">
    <property type="entry name" value="Polyadenylate-binding protein 1"/>
    <property type="match status" value="1"/>
</dbReference>
<dbReference type="InterPro" id="IPR012677">
    <property type="entry name" value="Nucleotide-bd_a/b_plait_sf"/>
</dbReference>
<dbReference type="SMART" id="SM00517">
    <property type="entry name" value="PolyA"/>
    <property type="match status" value="2"/>
</dbReference>
<evidence type="ECO:0000256" key="2">
    <source>
        <dbReference type="ARBA" id="ARBA00008557"/>
    </source>
</evidence>
<dbReference type="FunFam" id="1.10.1900.10:FF:000001">
    <property type="entry name" value="Polyadenylate-binding protein"/>
    <property type="match status" value="2"/>
</dbReference>
<dbReference type="Pfam" id="PF00076">
    <property type="entry name" value="RRM_1"/>
    <property type="match status" value="9"/>
</dbReference>
<dbReference type="InterPro" id="IPR045305">
    <property type="entry name" value="RRM2_I_PABPs"/>
</dbReference>
<dbReference type="FunFam" id="3.30.70.330:FF:000049">
    <property type="entry name" value="Polyadenylate-binding protein"/>
    <property type="match status" value="2"/>
</dbReference>
<dbReference type="Pfam" id="PF00658">
    <property type="entry name" value="MLLE"/>
    <property type="match status" value="2"/>
</dbReference>
<dbReference type="Pfam" id="PF17900">
    <property type="entry name" value="Peptidase_M1_N"/>
    <property type="match status" value="1"/>
</dbReference>
<dbReference type="CDD" id="cd12379">
    <property type="entry name" value="RRM2_I_PABPs"/>
    <property type="match status" value="2"/>
</dbReference>
<evidence type="ECO:0000256" key="8">
    <source>
        <dbReference type="PROSITE-ProRule" id="PRU00176"/>
    </source>
</evidence>
<evidence type="ECO:0000313" key="12">
    <source>
        <dbReference type="EMBL" id="TGZ37516.1"/>
    </source>
</evidence>
<proteinExistence type="inferred from homology"/>
<evidence type="ECO:0000259" key="11">
    <source>
        <dbReference type="PROSITE" id="PS51309"/>
    </source>
</evidence>
<evidence type="ECO:0000256" key="9">
    <source>
        <dbReference type="SAM" id="MobiDB-lite"/>
    </source>
</evidence>
<feature type="domain" description="RRM" evidence="10">
    <location>
        <begin position="1657"/>
        <end position="1737"/>
    </location>
</feature>
<dbReference type="NCBIfam" id="TIGR01628">
    <property type="entry name" value="PABP-1234"/>
    <property type="match status" value="2"/>
</dbReference>
<dbReference type="STRING" id="300112.A0A4S2JPU5"/>
<accession>A0A4S2JPU5</accession>
<feature type="domain" description="RRM" evidence="10">
    <location>
        <begin position="99"/>
        <end position="175"/>
    </location>
</feature>
<feature type="domain" description="RRM" evidence="10">
    <location>
        <begin position="11"/>
        <end position="89"/>
    </location>
</feature>
<protein>
    <recommendedName>
        <fullName evidence="14">Polyadenylate-binding protein</fullName>
    </recommendedName>
</protein>
<feature type="domain" description="RRM" evidence="10">
    <location>
        <begin position="1740"/>
        <end position="1818"/>
    </location>
</feature>
<dbReference type="CDD" id="cd12380">
    <property type="entry name" value="RRM3_I_PABPs"/>
    <property type="match status" value="2"/>
</dbReference>
<dbReference type="InterPro" id="IPR035979">
    <property type="entry name" value="RBD_domain_sf"/>
</dbReference>
<dbReference type="SUPFAM" id="SSF54928">
    <property type="entry name" value="RNA-binding domain, RBD"/>
    <property type="match status" value="5"/>
</dbReference>
<feature type="domain" description="RRM" evidence="10">
    <location>
        <begin position="1246"/>
        <end position="1322"/>
    </location>
</feature>
<organism evidence="12 13">
    <name type="scientific">Temnothorax longispinosus</name>
    <dbReference type="NCBI Taxonomy" id="300112"/>
    <lineage>
        <taxon>Eukaryota</taxon>
        <taxon>Metazoa</taxon>
        <taxon>Ecdysozoa</taxon>
        <taxon>Arthropoda</taxon>
        <taxon>Hexapoda</taxon>
        <taxon>Insecta</taxon>
        <taxon>Pterygota</taxon>
        <taxon>Neoptera</taxon>
        <taxon>Endopterygota</taxon>
        <taxon>Hymenoptera</taxon>
        <taxon>Apocrita</taxon>
        <taxon>Aculeata</taxon>
        <taxon>Formicoidea</taxon>
        <taxon>Formicidae</taxon>
        <taxon>Myrmicinae</taxon>
        <taxon>Temnothorax</taxon>
    </lineage>
</organism>
<dbReference type="CDD" id="cd12378">
    <property type="entry name" value="RRM1_I_PABPs"/>
    <property type="match status" value="1"/>
</dbReference>
<dbReference type="GO" id="GO:0003723">
    <property type="term" value="F:RNA binding"/>
    <property type="evidence" value="ECO:0007669"/>
    <property type="project" value="UniProtKB-UniRule"/>
</dbReference>
<dbReference type="Gene3D" id="3.30.70.330">
    <property type="match status" value="9"/>
</dbReference>
<dbReference type="SUPFAM" id="SSF55486">
    <property type="entry name" value="Metalloproteases ('zincins'), catalytic domain"/>
    <property type="match status" value="1"/>
</dbReference>
<dbReference type="EMBL" id="QBLH01003535">
    <property type="protein sequence ID" value="TGZ37516.1"/>
    <property type="molecule type" value="Genomic_DNA"/>
</dbReference>
<comment type="subcellular location">
    <subcellularLocation>
        <location evidence="1">Cytoplasm</location>
    </subcellularLocation>
</comment>
<feature type="region of interest" description="Disordered" evidence="9">
    <location>
        <begin position="1573"/>
        <end position="1628"/>
    </location>
</feature>
<dbReference type="InterPro" id="IPR006515">
    <property type="entry name" value="PABP_1234"/>
</dbReference>
<evidence type="ECO:0000256" key="4">
    <source>
        <dbReference type="ARBA" id="ARBA00022737"/>
    </source>
</evidence>
<dbReference type="InterPro" id="IPR045357">
    <property type="entry name" value="Aminopeptidase_N-like_N"/>
</dbReference>
<feature type="non-terminal residue" evidence="12">
    <location>
        <position position="2182"/>
    </location>
</feature>
<comment type="subunit">
    <text evidence="7">Interacts with dazl in an RNA-independent manner. The C-terminus can self-associate and also interact with the C-terminus of pabpc1, independently of RNA. RRM 1 and RRM 2 interact with both eif4g1 and paip1, and the C-terminus also interacts with paip1. Prior to oocyte maturation, found in a complex with dazl and pum2 proteins and spdy1 mRNA; pum2 dissociates from the complex during maturation. Interacts with the translation termination factor sup35/erf3.</text>
</comment>
<feature type="compositionally biased region" description="Polar residues" evidence="9">
    <location>
        <begin position="1584"/>
        <end position="1605"/>
    </location>
</feature>
<evidence type="ECO:0000256" key="1">
    <source>
        <dbReference type="ARBA" id="ARBA00004496"/>
    </source>
</evidence>
<keyword evidence="4" id="KW-0677">Repeat</keyword>
<dbReference type="SUPFAM" id="SSF63737">
    <property type="entry name" value="Leukotriene A4 hydrolase N-terminal domain"/>
    <property type="match status" value="1"/>
</dbReference>
<dbReference type="GO" id="GO:0005737">
    <property type="term" value="C:cytoplasm"/>
    <property type="evidence" value="ECO:0007669"/>
    <property type="project" value="UniProtKB-SubCell"/>
</dbReference>
<evidence type="ECO:0000259" key="10">
    <source>
        <dbReference type="PROSITE" id="PS50102"/>
    </source>
</evidence>
<evidence type="ECO:0000256" key="6">
    <source>
        <dbReference type="ARBA" id="ARBA00057784"/>
    </source>
</evidence>
<feature type="domain" description="PABC" evidence="11">
    <location>
        <begin position="2096"/>
        <end position="2173"/>
    </location>
</feature>
<dbReference type="SMART" id="SM00361">
    <property type="entry name" value="RRM_1"/>
    <property type="match status" value="5"/>
</dbReference>